<name>A0A183FQY0_HELPZ</name>
<evidence type="ECO:0000313" key="3">
    <source>
        <dbReference type="Proteomes" id="UP000050761"/>
    </source>
</evidence>
<dbReference type="EMBL" id="UZAH01026678">
    <property type="protein sequence ID" value="VDO84067.1"/>
    <property type="molecule type" value="Genomic_DNA"/>
</dbReference>
<dbReference type="Proteomes" id="UP000050761">
    <property type="component" value="Unassembled WGS sequence"/>
</dbReference>
<reference evidence="4" key="2">
    <citation type="submission" date="2019-09" db="UniProtKB">
        <authorList>
            <consortium name="WormBaseParasite"/>
        </authorList>
    </citation>
    <scope>IDENTIFICATION</scope>
</reference>
<evidence type="ECO:0000259" key="1">
    <source>
        <dbReference type="Pfam" id="PF04236"/>
    </source>
</evidence>
<organism evidence="3 4">
    <name type="scientific">Heligmosomoides polygyrus</name>
    <name type="common">Parasitic roundworm</name>
    <dbReference type="NCBI Taxonomy" id="6339"/>
    <lineage>
        <taxon>Eukaryota</taxon>
        <taxon>Metazoa</taxon>
        <taxon>Ecdysozoa</taxon>
        <taxon>Nematoda</taxon>
        <taxon>Chromadorea</taxon>
        <taxon>Rhabditida</taxon>
        <taxon>Rhabditina</taxon>
        <taxon>Rhabditomorpha</taxon>
        <taxon>Strongyloidea</taxon>
        <taxon>Heligmosomidae</taxon>
        <taxon>Heligmosomoides</taxon>
    </lineage>
</organism>
<dbReference type="WBParaSite" id="HPBE_0001018801-mRNA-1">
    <property type="protein sequence ID" value="HPBE_0001018801-mRNA-1"/>
    <property type="gene ID" value="HPBE_0001018801"/>
</dbReference>
<proteinExistence type="predicted"/>
<dbReference type="InterPro" id="IPR007350">
    <property type="entry name" value="Transposase_Tc5_C"/>
</dbReference>
<accession>A0A183FQY0</accession>
<dbReference type="OrthoDB" id="10051656at2759"/>
<keyword evidence="3" id="KW-1185">Reference proteome</keyword>
<gene>
    <name evidence="2" type="ORF">HPBE_LOCUS10189</name>
</gene>
<evidence type="ECO:0000313" key="4">
    <source>
        <dbReference type="WBParaSite" id="HPBE_0001018801-mRNA-1"/>
    </source>
</evidence>
<protein>
    <submittedName>
        <fullName evidence="4">Transp_Tc5_C domain-containing protein</fullName>
    </submittedName>
</protein>
<feature type="domain" description="Transposase Tc5 C-terminal" evidence="1">
    <location>
        <begin position="79"/>
        <end position="128"/>
    </location>
</feature>
<accession>A0A3P7ZIM1</accession>
<evidence type="ECO:0000313" key="2">
    <source>
        <dbReference type="EMBL" id="VDO84067.1"/>
    </source>
</evidence>
<reference evidence="2 3" key="1">
    <citation type="submission" date="2018-11" db="EMBL/GenBank/DDBJ databases">
        <authorList>
            <consortium name="Pathogen Informatics"/>
        </authorList>
    </citation>
    <scope>NUCLEOTIDE SEQUENCE [LARGE SCALE GENOMIC DNA]</scope>
</reference>
<sequence>MTVGVVRNVEDHVIEHPVREGGNRDHENLVSEVPAGKQLKLMTIPPFNCFSRGNTLKVVSQTYRQFCAPVFRRCFAYAWVAAGYVDTDSGHFSTLVDYAFDEVPFDTPCQEASGCSSLAFIRCCWCQKL</sequence>
<dbReference type="AlphaFoldDB" id="A0A183FQY0"/>
<dbReference type="Pfam" id="PF04236">
    <property type="entry name" value="Transp_Tc5_C"/>
    <property type="match status" value="1"/>
</dbReference>